<dbReference type="EMBL" id="CP001720">
    <property type="protein sequence ID" value="ACV64145.1"/>
    <property type="molecule type" value="Genomic_DNA"/>
</dbReference>
<keyword evidence="2" id="KW-1185">Reference proteome</keyword>
<dbReference type="AlphaFoldDB" id="C8W6N6"/>
<gene>
    <name evidence="1" type="ordered locus">Dtox_3422</name>
</gene>
<dbReference type="HOGENOM" id="CLU_1388284_0_0_9"/>
<reference evidence="1 2" key="1">
    <citation type="journal article" date="2009" name="Stand. Genomic Sci.">
        <title>Complete genome sequence of Desulfotomaculum acetoxidans type strain (5575).</title>
        <authorList>
            <person name="Spring S."/>
            <person name="Lapidus A."/>
            <person name="Schroder M."/>
            <person name="Gleim D."/>
            <person name="Sims D."/>
            <person name="Meincke L."/>
            <person name="Glavina Del Rio T."/>
            <person name="Tice H."/>
            <person name="Copeland A."/>
            <person name="Cheng J.F."/>
            <person name="Lucas S."/>
            <person name="Chen F."/>
            <person name="Nolan M."/>
            <person name="Bruce D."/>
            <person name="Goodwin L."/>
            <person name="Pitluck S."/>
            <person name="Ivanova N."/>
            <person name="Mavromatis K."/>
            <person name="Mikhailova N."/>
            <person name="Pati A."/>
            <person name="Chen A."/>
            <person name="Palaniappan K."/>
            <person name="Land M."/>
            <person name="Hauser L."/>
            <person name="Chang Y.J."/>
            <person name="Jeffries C.D."/>
            <person name="Chain P."/>
            <person name="Saunders E."/>
            <person name="Brettin T."/>
            <person name="Detter J.C."/>
            <person name="Goker M."/>
            <person name="Bristow J."/>
            <person name="Eisen J.A."/>
            <person name="Markowitz V."/>
            <person name="Hugenholtz P."/>
            <person name="Kyrpides N.C."/>
            <person name="Klenk H.P."/>
            <person name="Han C."/>
        </authorList>
    </citation>
    <scope>NUCLEOTIDE SEQUENCE [LARGE SCALE GENOMIC DNA]</scope>
    <source>
        <strain evidence="2">ATCC 49208 / DSM 771 / VKM B-1644</strain>
    </source>
</reference>
<protein>
    <submittedName>
        <fullName evidence="1">Uncharacterized protein</fullName>
    </submittedName>
</protein>
<dbReference type="RefSeq" id="WP_015758835.1">
    <property type="nucleotide sequence ID" value="NC_013216.1"/>
</dbReference>
<proteinExistence type="predicted"/>
<name>C8W6N6_DESAS</name>
<evidence type="ECO:0000313" key="1">
    <source>
        <dbReference type="EMBL" id="ACV64145.1"/>
    </source>
</evidence>
<organism evidence="1 2">
    <name type="scientific">Desulfofarcimen acetoxidans (strain ATCC 49208 / DSM 771 / KCTC 5769 / VKM B-1644 / 5575)</name>
    <name type="common">Desulfotomaculum acetoxidans</name>
    <dbReference type="NCBI Taxonomy" id="485916"/>
    <lineage>
        <taxon>Bacteria</taxon>
        <taxon>Bacillati</taxon>
        <taxon>Bacillota</taxon>
        <taxon>Clostridia</taxon>
        <taxon>Eubacteriales</taxon>
        <taxon>Peptococcaceae</taxon>
        <taxon>Desulfofarcimen</taxon>
    </lineage>
</organism>
<dbReference type="Proteomes" id="UP000002217">
    <property type="component" value="Chromosome"/>
</dbReference>
<evidence type="ECO:0000313" key="2">
    <source>
        <dbReference type="Proteomes" id="UP000002217"/>
    </source>
</evidence>
<accession>C8W6N6</accession>
<sequence>MNYSSFSSFTVSDFNRWIDVNNYDYVSEYTVEFYKKYFNVIAGFYLPEYIPKNSWRDFIRVLSEETGTDQKALAGWLDEKGIKIIRYSLDILKDTDKTIEILNYYSFRLNCALEDAEEFEDKNSLFLTLIDIPICIKNELGTLGHSFNESLTDTPWKDINYLLLFSEIAMPANEQATTLLGGYIESTSKNIYTRKY</sequence>
<dbReference type="KEGG" id="dae:Dtox_3422"/>